<gene>
    <name evidence="4" type="ORF">PLOB_00007454</name>
</gene>
<dbReference type="Pfam" id="PF00089">
    <property type="entry name" value="Trypsin"/>
    <property type="match status" value="1"/>
</dbReference>
<dbReference type="PANTHER" id="PTHR24252:SF7">
    <property type="entry name" value="HYALIN"/>
    <property type="match status" value="1"/>
</dbReference>
<dbReference type="Proteomes" id="UP001159405">
    <property type="component" value="Unassembled WGS sequence"/>
</dbReference>
<reference evidence="4 5" key="1">
    <citation type="submission" date="2022-05" db="EMBL/GenBank/DDBJ databases">
        <authorList>
            <consortium name="Genoscope - CEA"/>
            <person name="William W."/>
        </authorList>
    </citation>
    <scope>NUCLEOTIDE SEQUENCE [LARGE SCALE GENOMIC DNA]</scope>
</reference>
<dbReference type="EMBL" id="CALNXK010000135">
    <property type="protein sequence ID" value="CAH3166039.1"/>
    <property type="molecule type" value="Genomic_DNA"/>
</dbReference>
<evidence type="ECO:0000313" key="5">
    <source>
        <dbReference type="Proteomes" id="UP001159405"/>
    </source>
</evidence>
<dbReference type="InterPro" id="IPR043504">
    <property type="entry name" value="Peptidase_S1_PA_chymotrypsin"/>
</dbReference>
<dbReference type="CDD" id="cd00190">
    <property type="entry name" value="Tryp_SPc"/>
    <property type="match status" value="1"/>
</dbReference>
<name>A0ABN8QK20_9CNID</name>
<dbReference type="Gene3D" id="2.40.10.10">
    <property type="entry name" value="Trypsin-like serine proteases"/>
    <property type="match status" value="1"/>
</dbReference>
<evidence type="ECO:0000256" key="2">
    <source>
        <dbReference type="RuleBase" id="RU363034"/>
    </source>
</evidence>
<dbReference type="PANTHER" id="PTHR24252">
    <property type="entry name" value="ACROSIN-RELATED"/>
    <property type="match status" value="1"/>
</dbReference>
<protein>
    <recommendedName>
        <fullName evidence="3">Peptidase S1 domain-containing protein</fullName>
    </recommendedName>
</protein>
<dbReference type="SMART" id="SM00020">
    <property type="entry name" value="Tryp_SPc"/>
    <property type="match status" value="1"/>
</dbReference>
<comment type="caution">
    <text evidence="4">The sequence shown here is derived from an EMBL/GenBank/DDBJ whole genome shotgun (WGS) entry which is preliminary data.</text>
</comment>
<feature type="non-terminal residue" evidence="4">
    <location>
        <position position="1"/>
    </location>
</feature>
<dbReference type="InterPro" id="IPR033116">
    <property type="entry name" value="TRYPSIN_SER"/>
</dbReference>
<evidence type="ECO:0000256" key="1">
    <source>
        <dbReference type="ARBA" id="ARBA00023157"/>
    </source>
</evidence>
<dbReference type="PROSITE" id="PS50240">
    <property type="entry name" value="TRYPSIN_DOM"/>
    <property type="match status" value="1"/>
</dbReference>
<dbReference type="PROSITE" id="PS00134">
    <property type="entry name" value="TRYPSIN_HIS"/>
    <property type="match status" value="1"/>
</dbReference>
<dbReference type="PRINTS" id="PR00722">
    <property type="entry name" value="CHYMOTRYPSIN"/>
</dbReference>
<dbReference type="InterPro" id="IPR001254">
    <property type="entry name" value="Trypsin_dom"/>
</dbReference>
<keyword evidence="2" id="KW-0378">Hydrolase</keyword>
<feature type="domain" description="Peptidase S1" evidence="3">
    <location>
        <begin position="13"/>
        <end position="244"/>
    </location>
</feature>
<proteinExistence type="predicted"/>
<keyword evidence="2" id="KW-0720">Serine protease</keyword>
<keyword evidence="1" id="KW-1015">Disulfide bond</keyword>
<accession>A0ABN8QK20</accession>
<sequence>CGNGCGHRPEARIIGGSTASPHSWPWQLSLRVMNGHSCGASLISPRWAITAAHCVMRSNDPHVYSLVAGAHRIDGDGVEYRINKIITHPAYGVAYHRNDIALLRLVKPVKLDSKVGTVCFPPKGSRVASGTRCWISGWGTERFNFWGSAKSPTHLQQAYVPVVDNNTCKKKAGDRAHDPTMVCVGGAGKGACHGDSGGPLVCEEKGSWILRGVTSWGHEKCKTDHYSVFTRVSFYISWIENQITSESRH</sequence>
<dbReference type="InterPro" id="IPR018114">
    <property type="entry name" value="TRYPSIN_HIS"/>
</dbReference>
<dbReference type="InterPro" id="IPR001314">
    <property type="entry name" value="Peptidase_S1A"/>
</dbReference>
<dbReference type="PROSITE" id="PS00135">
    <property type="entry name" value="TRYPSIN_SER"/>
    <property type="match status" value="1"/>
</dbReference>
<keyword evidence="2" id="KW-0645">Protease</keyword>
<evidence type="ECO:0000313" key="4">
    <source>
        <dbReference type="EMBL" id="CAH3166039.1"/>
    </source>
</evidence>
<organism evidence="4 5">
    <name type="scientific">Porites lobata</name>
    <dbReference type="NCBI Taxonomy" id="104759"/>
    <lineage>
        <taxon>Eukaryota</taxon>
        <taxon>Metazoa</taxon>
        <taxon>Cnidaria</taxon>
        <taxon>Anthozoa</taxon>
        <taxon>Hexacorallia</taxon>
        <taxon>Scleractinia</taxon>
        <taxon>Fungiina</taxon>
        <taxon>Poritidae</taxon>
        <taxon>Porites</taxon>
    </lineage>
</organism>
<dbReference type="InterPro" id="IPR009003">
    <property type="entry name" value="Peptidase_S1_PA"/>
</dbReference>
<keyword evidence="5" id="KW-1185">Reference proteome</keyword>
<evidence type="ECO:0000259" key="3">
    <source>
        <dbReference type="PROSITE" id="PS50240"/>
    </source>
</evidence>
<dbReference type="SUPFAM" id="SSF50494">
    <property type="entry name" value="Trypsin-like serine proteases"/>
    <property type="match status" value="1"/>
</dbReference>